<dbReference type="Gramene" id="mRNA:HanXRQr2_Chr02g0054171">
    <property type="protein sequence ID" value="mRNA:HanXRQr2_Chr02g0054171"/>
    <property type="gene ID" value="HanXRQr2_Chr02g0054171"/>
</dbReference>
<protein>
    <submittedName>
        <fullName evidence="1">Uncharacterized protein</fullName>
    </submittedName>
</protein>
<sequence>MVCGLAYFDSLVSVKSVTWTLLDDPLCVSCLEVYVRYYVDRGMPLS</sequence>
<gene>
    <name evidence="1" type="ORF">HanXRQr2_Chr02g0054171</name>
</gene>
<keyword evidence="2" id="KW-1185">Reference proteome</keyword>
<reference evidence="1" key="2">
    <citation type="submission" date="2020-06" db="EMBL/GenBank/DDBJ databases">
        <title>Helianthus annuus Genome sequencing and assembly Release 2.</title>
        <authorList>
            <person name="Gouzy J."/>
            <person name="Langlade N."/>
            <person name="Munos S."/>
        </authorList>
    </citation>
    <scope>NUCLEOTIDE SEQUENCE</scope>
    <source>
        <tissue evidence="1">Leaves</tissue>
    </source>
</reference>
<evidence type="ECO:0000313" key="1">
    <source>
        <dbReference type="EMBL" id="KAF5817535.1"/>
    </source>
</evidence>
<proteinExistence type="predicted"/>
<accession>A0A9K3NZ86</accession>
<organism evidence="1 2">
    <name type="scientific">Helianthus annuus</name>
    <name type="common">Common sunflower</name>
    <dbReference type="NCBI Taxonomy" id="4232"/>
    <lineage>
        <taxon>Eukaryota</taxon>
        <taxon>Viridiplantae</taxon>
        <taxon>Streptophyta</taxon>
        <taxon>Embryophyta</taxon>
        <taxon>Tracheophyta</taxon>
        <taxon>Spermatophyta</taxon>
        <taxon>Magnoliopsida</taxon>
        <taxon>eudicotyledons</taxon>
        <taxon>Gunneridae</taxon>
        <taxon>Pentapetalae</taxon>
        <taxon>asterids</taxon>
        <taxon>campanulids</taxon>
        <taxon>Asterales</taxon>
        <taxon>Asteraceae</taxon>
        <taxon>Asteroideae</taxon>
        <taxon>Heliantheae alliance</taxon>
        <taxon>Heliantheae</taxon>
        <taxon>Helianthus</taxon>
    </lineage>
</organism>
<dbReference type="EMBL" id="MNCJ02000317">
    <property type="protein sequence ID" value="KAF5817535.1"/>
    <property type="molecule type" value="Genomic_DNA"/>
</dbReference>
<comment type="caution">
    <text evidence="1">The sequence shown here is derived from an EMBL/GenBank/DDBJ whole genome shotgun (WGS) entry which is preliminary data.</text>
</comment>
<reference evidence="1" key="1">
    <citation type="journal article" date="2017" name="Nature">
        <title>The sunflower genome provides insights into oil metabolism, flowering and Asterid evolution.</title>
        <authorList>
            <person name="Badouin H."/>
            <person name="Gouzy J."/>
            <person name="Grassa C.J."/>
            <person name="Murat F."/>
            <person name="Staton S.E."/>
            <person name="Cottret L."/>
            <person name="Lelandais-Briere C."/>
            <person name="Owens G.L."/>
            <person name="Carrere S."/>
            <person name="Mayjonade B."/>
            <person name="Legrand L."/>
            <person name="Gill N."/>
            <person name="Kane N.C."/>
            <person name="Bowers J.E."/>
            <person name="Hubner S."/>
            <person name="Bellec A."/>
            <person name="Berard A."/>
            <person name="Berges H."/>
            <person name="Blanchet N."/>
            <person name="Boniface M.C."/>
            <person name="Brunel D."/>
            <person name="Catrice O."/>
            <person name="Chaidir N."/>
            <person name="Claudel C."/>
            <person name="Donnadieu C."/>
            <person name="Faraut T."/>
            <person name="Fievet G."/>
            <person name="Helmstetter N."/>
            <person name="King M."/>
            <person name="Knapp S.J."/>
            <person name="Lai Z."/>
            <person name="Le Paslier M.C."/>
            <person name="Lippi Y."/>
            <person name="Lorenzon L."/>
            <person name="Mandel J.R."/>
            <person name="Marage G."/>
            <person name="Marchand G."/>
            <person name="Marquand E."/>
            <person name="Bret-Mestries E."/>
            <person name="Morien E."/>
            <person name="Nambeesan S."/>
            <person name="Nguyen T."/>
            <person name="Pegot-Espagnet P."/>
            <person name="Pouilly N."/>
            <person name="Raftis F."/>
            <person name="Sallet E."/>
            <person name="Schiex T."/>
            <person name="Thomas J."/>
            <person name="Vandecasteele C."/>
            <person name="Vares D."/>
            <person name="Vear F."/>
            <person name="Vautrin S."/>
            <person name="Crespi M."/>
            <person name="Mangin B."/>
            <person name="Burke J.M."/>
            <person name="Salse J."/>
            <person name="Munos S."/>
            <person name="Vincourt P."/>
            <person name="Rieseberg L.H."/>
            <person name="Langlade N.B."/>
        </authorList>
    </citation>
    <scope>NUCLEOTIDE SEQUENCE</scope>
    <source>
        <tissue evidence="1">Leaves</tissue>
    </source>
</reference>
<evidence type="ECO:0000313" key="2">
    <source>
        <dbReference type="Proteomes" id="UP000215914"/>
    </source>
</evidence>
<name>A0A9K3NZ86_HELAN</name>
<dbReference type="Proteomes" id="UP000215914">
    <property type="component" value="Unassembled WGS sequence"/>
</dbReference>
<dbReference type="AlphaFoldDB" id="A0A9K3NZ86"/>